<keyword evidence="4" id="KW-1185">Reference proteome</keyword>
<feature type="transmembrane region" description="Helical" evidence="2">
    <location>
        <begin position="107"/>
        <end position="125"/>
    </location>
</feature>
<evidence type="ECO:0000313" key="3">
    <source>
        <dbReference type="EMBL" id="MBD7979590.1"/>
    </source>
</evidence>
<comment type="caution">
    <text evidence="3">The sequence shown here is derived from an EMBL/GenBank/DDBJ whole genome shotgun (WGS) entry which is preliminary data.</text>
</comment>
<evidence type="ECO:0000256" key="2">
    <source>
        <dbReference type="SAM" id="Phobius"/>
    </source>
</evidence>
<dbReference type="RefSeq" id="WP_191800737.1">
    <property type="nucleotide sequence ID" value="NZ_JACSQF010000002.1"/>
</dbReference>
<dbReference type="InterPro" id="IPR009339">
    <property type="entry name" value="DUF998"/>
</dbReference>
<feature type="transmembrane region" description="Helical" evidence="2">
    <location>
        <begin position="186"/>
        <end position="208"/>
    </location>
</feature>
<feature type="transmembrane region" description="Helical" evidence="2">
    <location>
        <begin position="21"/>
        <end position="47"/>
    </location>
</feature>
<keyword evidence="2" id="KW-0472">Membrane</keyword>
<feature type="transmembrane region" description="Helical" evidence="2">
    <location>
        <begin position="154"/>
        <end position="174"/>
    </location>
</feature>
<keyword evidence="2" id="KW-0812">Transmembrane</keyword>
<accession>A0ABR8TVT1</accession>
<feature type="transmembrane region" description="Helical" evidence="2">
    <location>
        <begin position="67"/>
        <end position="86"/>
    </location>
</feature>
<dbReference type="EMBL" id="JACSQF010000002">
    <property type="protein sequence ID" value="MBD7979590.1"/>
    <property type="molecule type" value="Genomic_DNA"/>
</dbReference>
<sequence length="265" mass="27039">MSSKPSPDGSRAGRPGARLVSAAQVLLALAGILYLGVVVEAAAGWPLDPARSYLSELAALDQATSPLFRSTDVASGALVLVGLALLGTAYVRARRAGAPAATLGQKVTFWAFVAFGLATVADALLPLDCALSVGDCPAREAAGELSLAHEAHTFSSVASGVSSFVASAGVVWLARARRRTLLGFSARLAGALGPFLGVVTGTIGLFGSPLPVGTGIVQRVQVVAFSVVLVLAVQVLTLRRPRRRAPETDAPQDGTARSPVAHSEP</sequence>
<feature type="region of interest" description="Disordered" evidence="1">
    <location>
        <begin position="243"/>
        <end position="265"/>
    </location>
</feature>
<dbReference type="Proteomes" id="UP000655570">
    <property type="component" value="Unassembled WGS sequence"/>
</dbReference>
<dbReference type="Pfam" id="PF06197">
    <property type="entry name" value="DUF998"/>
    <property type="match status" value="1"/>
</dbReference>
<reference evidence="3 4" key="1">
    <citation type="submission" date="2020-08" db="EMBL/GenBank/DDBJ databases">
        <title>A Genomic Blueprint of the Chicken Gut Microbiome.</title>
        <authorList>
            <person name="Gilroy R."/>
            <person name="Ravi A."/>
            <person name="Getino M."/>
            <person name="Pursley I."/>
            <person name="Horton D.L."/>
            <person name="Alikhan N.-F."/>
            <person name="Baker D."/>
            <person name="Gharbi K."/>
            <person name="Hall N."/>
            <person name="Watson M."/>
            <person name="Adriaenssens E.M."/>
            <person name="Foster-Nyarko E."/>
            <person name="Jarju S."/>
            <person name="Secka A."/>
            <person name="Antonio M."/>
            <person name="Oren A."/>
            <person name="Chaudhuri R."/>
            <person name="La Ragione R.M."/>
            <person name="Hildebrand F."/>
            <person name="Pallen M.J."/>
        </authorList>
    </citation>
    <scope>NUCLEOTIDE SEQUENCE [LARGE SCALE GENOMIC DNA]</scope>
    <source>
        <strain evidence="3 4">Sa2CUA9</strain>
    </source>
</reference>
<keyword evidence="2" id="KW-1133">Transmembrane helix</keyword>
<evidence type="ECO:0000313" key="4">
    <source>
        <dbReference type="Proteomes" id="UP000655570"/>
    </source>
</evidence>
<feature type="transmembrane region" description="Helical" evidence="2">
    <location>
        <begin position="220"/>
        <end position="238"/>
    </location>
</feature>
<name>A0ABR8TVT1_9CELL</name>
<protein>
    <submittedName>
        <fullName evidence="3">DUF998 domain-containing protein</fullName>
    </submittedName>
</protein>
<proteinExistence type="predicted"/>
<evidence type="ECO:0000256" key="1">
    <source>
        <dbReference type="SAM" id="MobiDB-lite"/>
    </source>
</evidence>
<gene>
    <name evidence="3" type="ORF">H9641_02500</name>
</gene>
<organism evidence="3 4">
    <name type="scientific">Oerskovia merdavium</name>
    <dbReference type="NCBI Taxonomy" id="2762227"/>
    <lineage>
        <taxon>Bacteria</taxon>
        <taxon>Bacillati</taxon>
        <taxon>Actinomycetota</taxon>
        <taxon>Actinomycetes</taxon>
        <taxon>Micrococcales</taxon>
        <taxon>Cellulomonadaceae</taxon>
        <taxon>Oerskovia</taxon>
    </lineage>
</organism>